<dbReference type="PANTHER" id="PTHR46769">
    <property type="entry name" value="POLYCYSTIC KIDNEY AND HEPATIC DISEASE 1 (AUTOSOMAL RECESSIVE)-LIKE 1"/>
    <property type="match status" value="1"/>
</dbReference>
<protein>
    <submittedName>
        <fullName evidence="2">Uncharacterized protein</fullName>
    </submittedName>
</protein>
<name>A0A8S3RGH5_MYTED</name>
<accession>A0A8S3RGH5</accession>
<dbReference type="PANTHER" id="PTHR46769:SF2">
    <property type="entry name" value="FIBROCYSTIN-L ISOFORM 2 PRECURSOR-RELATED"/>
    <property type="match status" value="1"/>
</dbReference>
<dbReference type="AlphaFoldDB" id="A0A8S3RGH5"/>
<evidence type="ECO:0000256" key="1">
    <source>
        <dbReference type="ARBA" id="ARBA00022729"/>
    </source>
</evidence>
<gene>
    <name evidence="2" type="ORF">MEDL_22673</name>
</gene>
<proteinExistence type="predicted"/>
<sequence length="510" mass="55637">MPLFHRSNYSVYFTSTSPQHLRYRMLNSDNTKAVGIATYYNVPNRLDIYCDGAYVLPSNGYKDSEDRVLLNAPTTWDQFIPDPATDACGTNYLDYDWKHQHIILRGAVPASKIRVMNVQTGADKRRRRRRSTGPNTVYTVEIGNQPCSDINCTTSTTVSTLTFSDLQQLDVTIINSYQSGNLSDILNITINGVSVAEAMPPVTDPLWADVVTAGDDYVSVLKIPHTLHMKEHAQPASEGNPFSVQPKLHMLDIIGDQITLLGASIAPWQVSVSLKAGSGSNPSAVLSGTTNISFVSGWANFTDLMLSHEGSGYVLEFTLSYPTEVVFSVESSPLTVTQRGLKAGVVFKSGNIFANDLTTVTLDIKDSTTNIVVSDIDWKGHLWQVTASMSAPTSFGYGGALAGTTVGSFDPATGQVSLNDLRFDQPGMAVIKFTVESNPAGYSFEVEEFVEVIPSEYNDVVEDTSKEMKIKVNEDFSTYGTQSFGASVVNEFLTSKSSYIRAKDMVLSEG</sequence>
<dbReference type="OrthoDB" id="120976at2759"/>
<dbReference type="InterPro" id="IPR052387">
    <property type="entry name" value="Fibrocystin"/>
</dbReference>
<organism evidence="2 3">
    <name type="scientific">Mytilus edulis</name>
    <name type="common">Blue mussel</name>
    <dbReference type="NCBI Taxonomy" id="6550"/>
    <lineage>
        <taxon>Eukaryota</taxon>
        <taxon>Metazoa</taxon>
        <taxon>Spiralia</taxon>
        <taxon>Lophotrochozoa</taxon>
        <taxon>Mollusca</taxon>
        <taxon>Bivalvia</taxon>
        <taxon>Autobranchia</taxon>
        <taxon>Pteriomorphia</taxon>
        <taxon>Mytilida</taxon>
        <taxon>Mytiloidea</taxon>
        <taxon>Mytilidae</taxon>
        <taxon>Mytilinae</taxon>
        <taxon>Mytilus</taxon>
    </lineage>
</organism>
<evidence type="ECO:0000313" key="3">
    <source>
        <dbReference type="Proteomes" id="UP000683360"/>
    </source>
</evidence>
<evidence type="ECO:0000313" key="2">
    <source>
        <dbReference type="EMBL" id="CAG2208465.1"/>
    </source>
</evidence>
<comment type="caution">
    <text evidence="2">The sequence shown here is derived from an EMBL/GenBank/DDBJ whole genome shotgun (WGS) entry which is preliminary data.</text>
</comment>
<dbReference type="EMBL" id="CAJPWZ010001111">
    <property type="protein sequence ID" value="CAG2208465.1"/>
    <property type="molecule type" value="Genomic_DNA"/>
</dbReference>
<keyword evidence="1" id="KW-0732">Signal</keyword>
<reference evidence="2" key="1">
    <citation type="submission" date="2021-03" db="EMBL/GenBank/DDBJ databases">
        <authorList>
            <person name="Bekaert M."/>
        </authorList>
    </citation>
    <scope>NUCLEOTIDE SEQUENCE</scope>
</reference>
<dbReference type="Proteomes" id="UP000683360">
    <property type="component" value="Unassembled WGS sequence"/>
</dbReference>
<keyword evidence="3" id="KW-1185">Reference proteome</keyword>